<feature type="transmembrane region" description="Helical" evidence="2">
    <location>
        <begin position="55"/>
        <end position="75"/>
    </location>
</feature>
<dbReference type="EnsemblMetazoa" id="GBRI010255-RA">
    <property type="protein sequence ID" value="GBRI010255-PA"/>
    <property type="gene ID" value="GBRI010255"/>
</dbReference>
<evidence type="ECO:0000256" key="1">
    <source>
        <dbReference type="SAM" id="MobiDB-lite"/>
    </source>
</evidence>
<feature type="region of interest" description="Disordered" evidence="1">
    <location>
        <begin position="114"/>
        <end position="140"/>
    </location>
</feature>
<feature type="compositionally biased region" description="Acidic residues" evidence="1">
    <location>
        <begin position="173"/>
        <end position="186"/>
    </location>
</feature>
<evidence type="ECO:0000313" key="3">
    <source>
        <dbReference type="EnsemblMetazoa" id="GBRI010255-PA"/>
    </source>
</evidence>
<organism evidence="3 4">
    <name type="scientific">Glossina brevipalpis</name>
    <dbReference type="NCBI Taxonomy" id="37001"/>
    <lineage>
        <taxon>Eukaryota</taxon>
        <taxon>Metazoa</taxon>
        <taxon>Ecdysozoa</taxon>
        <taxon>Arthropoda</taxon>
        <taxon>Hexapoda</taxon>
        <taxon>Insecta</taxon>
        <taxon>Pterygota</taxon>
        <taxon>Neoptera</taxon>
        <taxon>Endopterygota</taxon>
        <taxon>Diptera</taxon>
        <taxon>Brachycera</taxon>
        <taxon>Muscomorpha</taxon>
        <taxon>Hippoboscoidea</taxon>
        <taxon>Glossinidae</taxon>
        <taxon>Glossina</taxon>
    </lineage>
</organism>
<evidence type="ECO:0000313" key="4">
    <source>
        <dbReference type="Proteomes" id="UP000091820"/>
    </source>
</evidence>
<keyword evidence="4" id="KW-1185">Reference proteome</keyword>
<proteinExistence type="predicted"/>
<sequence>MLTYKIFKVSPSQASSSSSSSSLSPSSSKLNQITYKRTNRAAAIIMCTKISKTPVVLIGSICFVIVLVALCGITLTNNINLSNIIRLNEKVASDSVLSGNDNQMHTEYNYVNHHPKNTNRFDQPTLNTNESTSFKTPAPTITTTSRLLTSSLSPAGETRNGAQIRHEMSSLNSDDDDNDDNDDNDDSVSKNWQNDKFLANDRNVNTLLVQEVIAVNNSQFPQSLNETLNVENNVDLANHVSDAILLQPYPILDKIISMIDYTKRDRVVKYKLESLHKRHMHQAGTDYLQIFAMAIKSKHLFTWNNFITLPMKHSIKAGTSQIALSIMRLF</sequence>
<protein>
    <submittedName>
        <fullName evidence="3">Uncharacterized protein</fullName>
    </submittedName>
</protein>
<reference evidence="4" key="1">
    <citation type="submission" date="2014-03" db="EMBL/GenBank/DDBJ databases">
        <authorList>
            <person name="Aksoy S."/>
            <person name="Warren W."/>
            <person name="Wilson R.K."/>
        </authorList>
    </citation>
    <scope>NUCLEOTIDE SEQUENCE [LARGE SCALE GENOMIC DNA]</scope>
    <source>
        <strain evidence="4">IAEA</strain>
    </source>
</reference>
<dbReference type="AlphaFoldDB" id="A0A1A9W8M1"/>
<name>A0A1A9W8M1_9MUSC</name>
<keyword evidence="2" id="KW-0472">Membrane</keyword>
<dbReference type="STRING" id="37001.A0A1A9W8M1"/>
<dbReference type="Proteomes" id="UP000091820">
    <property type="component" value="Unassembled WGS sequence"/>
</dbReference>
<accession>A0A1A9W8M1</accession>
<keyword evidence="2" id="KW-1133">Transmembrane helix</keyword>
<feature type="region of interest" description="Disordered" evidence="1">
    <location>
        <begin position="169"/>
        <end position="194"/>
    </location>
</feature>
<evidence type="ECO:0000256" key="2">
    <source>
        <dbReference type="SAM" id="Phobius"/>
    </source>
</evidence>
<dbReference type="VEuPathDB" id="VectorBase:GBRI010255"/>
<feature type="compositionally biased region" description="Polar residues" evidence="1">
    <location>
        <begin position="118"/>
        <end position="140"/>
    </location>
</feature>
<reference evidence="3" key="2">
    <citation type="submission" date="2020-05" db="UniProtKB">
        <authorList>
            <consortium name="EnsemblMetazoa"/>
        </authorList>
    </citation>
    <scope>IDENTIFICATION</scope>
    <source>
        <strain evidence="3">IAEA</strain>
    </source>
</reference>
<keyword evidence="2" id="KW-0812">Transmembrane</keyword>